<evidence type="ECO:0000313" key="3">
    <source>
        <dbReference type="Proteomes" id="UP000272778"/>
    </source>
</evidence>
<organism evidence="2 3">
    <name type="scientific">Paraburkholderia dinghuensis</name>
    <dbReference type="NCBI Taxonomy" id="2305225"/>
    <lineage>
        <taxon>Bacteria</taxon>
        <taxon>Pseudomonadati</taxon>
        <taxon>Pseudomonadota</taxon>
        <taxon>Betaproteobacteria</taxon>
        <taxon>Burkholderiales</taxon>
        <taxon>Burkholderiaceae</taxon>
        <taxon>Paraburkholderia</taxon>
    </lineage>
</organism>
<evidence type="ECO:0000313" key="2">
    <source>
        <dbReference type="EMBL" id="RQH08334.1"/>
    </source>
</evidence>
<sequence length="68" mass="7682">MEIPCNHYSRSLPYDEPRRFERLLKKKVSIQAIGPDFPGRKVGGRRRGPDYKTAARATAASPLLINLT</sequence>
<dbReference type="EMBL" id="RQIS01000003">
    <property type="protein sequence ID" value="RQH08334.1"/>
    <property type="molecule type" value="Genomic_DNA"/>
</dbReference>
<keyword evidence="3" id="KW-1185">Reference proteome</keyword>
<reference evidence="2 3" key="1">
    <citation type="submission" date="2018-11" db="EMBL/GenBank/DDBJ databases">
        <title>Paraburkholderia sp. DHOA04, isolated from soil.</title>
        <authorList>
            <person name="Gao Z.-H."/>
            <person name="Qiu L.-H."/>
            <person name="Fu J.-C."/>
        </authorList>
    </citation>
    <scope>NUCLEOTIDE SEQUENCE [LARGE SCALE GENOMIC DNA]</scope>
    <source>
        <strain evidence="2 3">DHOA04</strain>
    </source>
</reference>
<dbReference type="AlphaFoldDB" id="A0A3N6MWF6"/>
<comment type="caution">
    <text evidence="2">The sequence shown here is derived from an EMBL/GenBank/DDBJ whole genome shotgun (WGS) entry which is preliminary data.</text>
</comment>
<gene>
    <name evidence="2" type="ORF">D1Y85_04765</name>
</gene>
<proteinExistence type="predicted"/>
<dbReference type="Proteomes" id="UP000272778">
    <property type="component" value="Unassembled WGS sequence"/>
</dbReference>
<protein>
    <submittedName>
        <fullName evidence="2">Uncharacterized protein</fullName>
    </submittedName>
</protein>
<dbReference type="RefSeq" id="WP_124149900.1">
    <property type="nucleotide sequence ID" value="NZ_RQIS01000003.1"/>
</dbReference>
<evidence type="ECO:0000256" key="1">
    <source>
        <dbReference type="SAM" id="MobiDB-lite"/>
    </source>
</evidence>
<feature type="region of interest" description="Disordered" evidence="1">
    <location>
        <begin position="35"/>
        <end position="55"/>
    </location>
</feature>
<accession>A0A3N6MWF6</accession>
<name>A0A3N6MWF6_9BURK</name>